<accession>A0A2N0NR81</accession>
<reference evidence="2 3" key="2">
    <citation type="submission" date="2017-09" db="EMBL/GenBank/DDBJ databases">
        <title>Extensive intraspecific genome diversity in a model arbuscular mycorrhizal fungus.</title>
        <authorList>
            <person name="Chen E.C."/>
            <person name="Morin E."/>
            <person name="Beaudet D."/>
            <person name="Noel J."/>
            <person name="Ndikumana S."/>
            <person name="Charron P."/>
            <person name="St-Onge C."/>
            <person name="Giorgi J."/>
            <person name="Grigoriev I.V."/>
            <person name="Roux C."/>
            <person name="Martin F.M."/>
            <person name="Corradi N."/>
        </authorList>
    </citation>
    <scope>NUCLEOTIDE SEQUENCE [LARGE SCALE GENOMIC DNA]</scope>
    <source>
        <strain evidence="2 3">A5</strain>
    </source>
</reference>
<evidence type="ECO:0000259" key="1">
    <source>
        <dbReference type="Pfam" id="PF26638"/>
    </source>
</evidence>
<organism evidence="2 3">
    <name type="scientific">Rhizophagus irregularis</name>
    <dbReference type="NCBI Taxonomy" id="588596"/>
    <lineage>
        <taxon>Eukaryota</taxon>
        <taxon>Fungi</taxon>
        <taxon>Fungi incertae sedis</taxon>
        <taxon>Mucoromycota</taxon>
        <taxon>Glomeromycotina</taxon>
        <taxon>Glomeromycetes</taxon>
        <taxon>Glomerales</taxon>
        <taxon>Glomeraceae</taxon>
        <taxon>Rhizophagus</taxon>
    </lineage>
</organism>
<evidence type="ECO:0000313" key="2">
    <source>
        <dbReference type="EMBL" id="PKB97082.1"/>
    </source>
</evidence>
<proteinExistence type="predicted"/>
<comment type="caution">
    <text evidence="2">The sequence shown here is derived from an EMBL/GenBank/DDBJ whole genome shotgun (WGS) entry which is preliminary data.</text>
</comment>
<dbReference type="VEuPathDB" id="FungiDB:FUN_009234"/>
<dbReference type="EMBL" id="LLXJ01003428">
    <property type="protein sequence ID" value="PKB97082.1"/>
    <property type="molecule type" value="Genomic_DNA"/>
</dbReference>
<feature type="domain" description="DUF8211" evidence="1">
    <location>
        <begin position="3"/>
        <end position="79"/>
    </location>
</feature>
<dbReference type="AlphaFoldDB" id="A0A2N0NR81"/>
<dbReference type="VEuPathDB" id="FungiDB:RhiirA1_491621"/>
<dbReference type="Proteomes" id="UP000232722">
    <property type="component" value="Unassembled WGS sequence"/>
</dbReference>
<reference evidence="2 3" key="1">
    <citation type="submission" date="2016-04" db="EMBL/GenBank/DDBJ databases">
        <title>Genome analyses suggest a sexual origin of heterokaryosis in a supposedly ancient asexual fungus.</title>
        <authorList>
            <person name="Ropars J."/>
            <person name="Sedzielewska K."/>
            <person name="Noel J."/>
            <person name="Charron P."/>
            <person name="Farinelli L."/>
            <person name="Marton T."/>
            <person name="Kruger M."/>
            <person name="Pelin A."/>
            <person name="Brachmann A."/>
            <person name="Corradi N."/>
        </authorList>
    </citation>
    <scope>NUCLEOTIDE SEQUENCE [LARGE SCALE GENOMIC DNA]</scope>
    <source>
        <strain evidence="2 3">A5</strain>
    </source>
</reference>
<name>A0A2N0NR81_9GLOM</name>
<sequence>MAKSRQKTHLLKSSRSVFYNRGNNKKSHKRVDALEEKLHRAKQHRFLFLPSQYINKPIQHLKYHKRLVLRDEKYYNFPIPPDSVGTQAAVAISAILDPPLRLCPGNDSTSTLNTHSPATTSQPIPIKDENTWHDKLGIWVPNDLFPYVTDEPVYISKRQAKLKGQQHVPGTVRQQKDRDASEAARLSYEAELSARAKLWGTSSNSIEYREDMVKDLSNFQEHYHKKITPLTDHRAVLQNRLKKGKSVYKTTKQLSQLDHELGLFTIDYFSVMNKRDYHYRYKGLTSDDTKQLELRLHKRSSILTTDIDRHVTHIKKLRLDILSPEDFKVFTSS</sequence>
<evidence type="ECO:0000313" key="3">
    <source>
        <dbReference type="Proteomes" id="UP000232722"/>
    </source>
</evidence>
<protein>
    <recommendedName>
        <fullName evidence="1">DUF8211 domain-containing protein</fullName>
    </recommendedName>
</protein>
<gene>
    <name evidence="2" type="ORF">RhiirA5_433751</name>
</gene>
<dbReference type="InterPro" id="IPR058524">
    <property type="entry name" value="DUF8211"/>
</dbReference>
<dbReference type="Pfam" id="PF26638">
    <property type="entry name" value="DUF8211"/>
    <property type="match status" value="1"/>
</dbReference>